<evidence type="ECO:0000313" key="2">
    <source>
        <dbReference type="Proteomes" id="UP001354709"/>
    </source>
</evidence>
<accession>A0ABU7QD40</accession>
<dbReference type="Proteomes" id="UP001354709">
    <property type="component" value="Unassembled WGS sequence"/>
</dbReference>
<reference evidence="1 2" key="1">
    <citation type="submission" date="2023-11" db="EMBL/GenBank/DDBJ databases">
        <title>30 novel species of actinomycetes from the DSMZ collection.</title>
        <authorList>
            <person name="Nouioui I."/>
        </authorList>
    </citation>
    <scope>NUCLEOTIDE SEQUENCE [LARGE SCALE GENOMIC DNA]</scope>
    <source>
        <strain evidence="1 2">DSM 41524</strain>
    </source>
</reference>
<evidence type="ECO:0000313" key="1">
    <source>
        <dbReference type="EMBL" id="MEE4599185.1"/>
    </source>
</evidence>
<sequence>MRKQLEKIGSKLLDRLVPQLEASAASQACEYCYRCVRGTGCSDGTYWQVRLECNDGNTAWHYDSCGPCSPSSYFCV</sequence>
<comment type="caution">
    <text evidence="1">The sequence shown here is derived from an EMBL/GenBank/DDBJ whole genome shotgun (WGS) entry which is preliminary data.</text>
</comment>
<keyword evidence="2" id="KW-1185">Reference proteome</keyword>
<proteinExistence type="predicted"/>
<dbReference type="EMBL" id="JAZBJO010000067">
    <property type="protein sequence ID" value="MEE4599185.1"/>
    <property type="molecule type" value="Genomic_DNA"/>
</dbReference>
<organism evidence="1 2">
    <name type="scientific">Streptomyces asiaticus subsp. ignotus</name>
    <dbReference type="NCBI Taxonomy" id="3098222"/>
    <lineage>
        <taxon>Bacteria</taxon>
        <taxon>Bacillati</taxon>
        <taxon>Actinomycetota</taxon>
        <taxon>Actinomycetes</taxon>
        <taxon>Kitasatosporales</taxon>
        <taxon>Streptomycetaceae</taxon>
        <taxon>Streptomyces</taxon>
        <taxon>Streptomyces violaceusniger group</taxon>
    </lineage>
</organism>
<dbReference type="RefSeq" id="WP_330816481.1">
    <property type="nucleotide sequence ID" value="NZ_JAZBJO010000067.1"/>
</dbReference>
<protein>
    <submittedName>
        <fullName evidence="1">Uncharacterized protein</fullName>
    </submittedName>
</protein>
<name>A0ABU7QD40_9ACTN</name>
<gene>
    <name evidence="1" type="ORF">V2J94_46530</name>
</gene>